<evidence type="ECO:0000256" key="4">
    <source>
        <dbReference type="ARBA" id="ARBA00022552"/>
    </source>
</evidence>
<evidence type="ECO:0000256" key="3">
    <source>
        <dbReference type="ARBA" id="ARBA00022490"/>
    </source>
</evidence>
<comment type="subcellular location">
    <subcellularLocation>
        <location evidence="1 10">Cytoplasm</location>
    </subcellularLocation>
</comment>
<organism evidence="13">
    <name type="scientific">candidate division WOR-3 bacterium</name>
    <dbReference type="NCBI Taxonomy" id="2052148"/>
    <lineage>
        <taxon>Bacteria</taxon>
        <taxon>Bacteria division WOR-3</taxon>
    </lineage>
</organism>
<dbReference type="Gene3D" id="3.40.1280.10">
    <property type="match status" value="1"/>
</dbReference>
<name>A0A7C4THN0_UNCW3</name>
<dbReference type="EC" id="2.1.1.193" evidence="10"/>
<evidence type="ECO:0000259" key="12">
    <source>
        <dbReference type="Pfam" id="PF20260"/>
    </source>
</evidence>
<protein>
    <recommendedName>
        <fullName evidence="10">Ribosomal RNA small subunit methyltransferase E</fullName>
        <ecNumber evidence="10">2.1.1.193</ecNumber>
    </recommendedName>
</protein>
<keyword evidence="3 10" id="KW-0963">Cytoplasm</keyword>
<dbReference type="InterPro" id="IPR046886">
    <property type="entry name" value="RsmE_MTase_dom"/>
</dbReference>
<proteinExistence type="inferred from homology"/>
<comment type="catalytic activity">
    <reaction evidence="9 10">
        <text>uridine(1498) in 16S rRNA + S-adenosyl-L-methionine = N(3)-methyluridine(1498) in 16S rRNA + S-adenosyl-L-homocysteine + H(+)</text>
        <dbReference type="Rhea" id="RHEA:42920"/>
        <dbReference type="Rhea" id="RHEA-COMP:10283"/>
        <dbReference type="Rhea" id="RHEA-COMP:10284"/>
        <dbReference type="ChEBI" id="CHEBI:15378"/>
        <dbReference type="ChEBI" id="CHEBI:57856"/>
        <dbReference type="ChEBI" id="CHEBI:59789"/>
        <dbReference type="ChEBI" id="CHEBI:65315"/>
        <dbReference type="ChEBI" id="CHEBI:74502"/>
        <dbReference type="EC" id="2.1.1.193"/>
    </reaction>
</comment>
<keyword evidence="7 10" id="KW-0949">S-adenosyl-L-methionine</keyword>
<dbReference type="InterPro" id="IPR029028">
    <property type="entry name" value="Alpha/beta_knot_MTases"/>
</dbReference>
<dbReference type="SUPFAM" id="SSF75217">
    <property type="entry name" value="alpha/beta knot"/>
    <property type="match status" value="1"/>
</dbReference>
<dbReference type="NCBIfam" id="TIGR00046">
    <property type="entry name" value="RsmE family RNA methyltransferase"/>
    <property type="match status" value="1"/>
</dbReference>
<evidence type="ECO:0000256" key="6">
    <source>
        <dbReference type="ARBA" id="ARBA00022679"/>
    </source>
</evidence>
<dbReference type="SUPFAM" id="SSF88697">
    <property type="entry name" value="PUA domain-like"/>
    <property type="match status" value="1"/>
</dbReference>
<dbReference type="EMBL" id="DTGZ01000051">
    <property type="protein sequence ID" value="HGV97209.1"/>
    <property type="molecule type" value="Genomic_DNA"/>
</dbReference>
<keyword evidence="4 10" id="KW-0698">rRNA processing</keyword>
<comment type="similarity">
    <text evidence="2 10">Belongs to the RNA methyltransferase RsmE family.</text>
</comment>
<dbReference type="Pfam" id="PF04452">
    <property type="entry name" value="Methyltrans_RNA"/>
    <property type="match status" value="1"/>
</dbReference>
<evidence type="ECO:0000256" key="10">
    <source>
        <dbReference type="PIRNR" id="PIRNR015601"/>
    </source>
</evidence>
<dbReference type="InterPro" id="IPR046887">
    <property type="entry name" value="RsmE_PUA-like"/>
</dbReference>
<comment type="function">
    <text evidence="8 10">Specifically methylates the N3 position of the uracil ring of uridine 1498 (m3U1498) in 16S rRNA. Acts on the fully assembled 30S ribosomal subunit.</text>
</comment>
<gene>
    <name evidence="13" type="ORF">ENV60_02805</name>
</gene>
<keyword evidence="6 10" id="KW-0808">Transferase</keyword>
<dbReference type="Pfam" id="PF20260">
    <property type="entry name" value="PUA_4"/>
    <property type="match status" value="1"/>
</dbReference>
<sequence>MNSEPHNLFLIKEEQIQNSQIILTGSEYHHIKNVLRKKPGDIIYLTDGSGIQFQVVIENIIQNAMVCKILEKRKIPRTNIINLDLGIAPLKGGRTDFIIEKGTELGVRKFILFNSKFSVIKNFSQARIEHFKRIGISAMLQSQQYYIPEVKFSNDITEEFSNYDLVIVGDKNGNDRIVPGIKNILLLIGPEGGFAPEEIDAFSKKGAKFTPFSKNRLRSETAAIAGIVKIISYYEQ</sequence>
<evidence type="ECO:0000256" key="5">
    <source>
        <dbReference type="ARBA" id="ARBA00022603"/>
    </source>
</evidence>
<dbReference type="InterPro" id="IPR015947">
    <property type="entry name" value="PUA-like_sf"/>
</dbReference>
<reference evidence="13" key="1">
    <citation type="journal article" date="2020" name="mSystems">
        <title>Genome- and Community-Level Interaction Insights into Carbon Utilization and Element Cycling Functions of Hydrothermarchaeota in Hydrothermal Sediment.</title>
        <authorList>
            <person name="Zhou Z."/>
            <person name="Liu Y."/>
            <person name="Xu W."/>
            <person name="Pan J."/>
            <person name="Luo Z.H."/>
            <person name="Li M."/>
        </authorList>
    </citation>
    <scope>NUCLEOTIDE SEQUENCE [LARGE SCALE GENOMIC DNA]</scope>
    <source>
        <strain evidence="13">SpSt-774</strain>
    </source>
</reference>
<dbReference type="GO" id="GO:0070475">
    <property type="term" value="P:rRNA base methylation"/>
    <property type="evidence" value="ECO:0007669"/>
    <property type="project" value="TreeGrafter"/>
</dbReference>
<dbReference type="GO" id="GO:0005737">
    <property type="term" value="C:cytoplasm"/>
    <property type="evidence" value="ECO:0007669"/>
    <property type="project" value="UniProtKB-SubCell"/>
</dbReference>
<dbReference type="InterPro" id="IPR006700">
    <property type="entry name" value="RsmE"/>
</dbReference>
<comment type="caution">
    <text evidence="13">The sequence shown here is derived from an EMBL/GenBank/DDBJ whole genome shotgun (WGS) entry which is preliminary data.</text>
</comment>
<dbReference type="PIRSF" id="PIRSF015601">
    <property type="entry name" value="MTase_slr0722"/>
    <property type="match status" value="1"/>
</dbReference>
<evidence type="ECO:0000256" key="2">
    <source>
        <dbReference type="ARBA" id="ARBA00005528"/>
    </source>
</evidence>
<dbReference type="PANTHER" id="PTHR30027">
    <property type="entry name" value="RIBOSOMAL RNA SMALL SUBUNIT METHYLTRANSFERASE E"/>
    <property type="match status" value="1"/>
</dbReference>
<dbReference type="Gene3D" id="2.40.240.20">
    <property type="entry name" value="Hypothetical PUA domain-like, domain 1"/>
    <property type="match status" value="1"/>
</dbReference>
<evidence type="ECO:0000313" key="13">
    <source>
        <dbReference type="EMBL" id="HGV97209.1"/>
    </source>
</evidence>
<dbReference type="CDD" id="cd18084">
    <property type="entry name" value="RsmE-like"/>
    <property type="match status" value="1"/>
</dbReference>
<dbReference type="GO" id="GO:0070042">
    <property type="term" value="F:rRNA (uridine-N3-)-methyltransferase activity"/>
    <property type="evidence" value="ECO:0007669"/>
    <property type="project" value="TreeGrafter"/>
</dbReference>
<evidence type="ECO:0000256" key="1">
    <source>
        <dbReference type="ARBA" id="ARBA00004496"/>
    </source>
</evidence>
<dbReference type="InterPro" id="IPR029026">
    <property type="entry name" value="tRNA_m1G_MTases_N"/>
</dbReference>
<evidence type="ECO:0000256" key="8">
    <source>
        <dbReference type="ARBA" id="ARBA00025699"/>
    </source>
</evidence>
<evidence type="ECO:0000256" key="7">
    <source>
        <dbReference type="ARBA" id="ARBA00022691"/>
    </source>
</evidence>
<dbReference type="AlphaFoldDB" id="A0A7C4THN0"/>
<dbReference type="PANTHER" id="PTHR30027:SF3">
    <property type="entry name" value="16S RRNA (URACIL(1498)-N(3))-METHYLTRANSFERASE"/>
    <property type="match status" value="1"/>
</dbReference>
<feature type="domain" description="Ribosomal RNA small subunit methyltransferase E PUA-like" evidence="12">
    <location>
        <begin position="23"/>
        <end position="69"/>
    </location>
</feature>
<keyword evidence="5 10" id="KW-0489">Methyltransferase</keyword>
<evidence type="ECO:0000259" key="11">
    <source>
        <dbReference type="Pfam" id="PF04452"/>
    </source>
</evidence>
<accession>A0A7C4THN0</accession>
<feature type="domain" description="Ribosomal RNA small subunit methyltransferase E methyltransferase" evidence="11">
    <location>
        <begin position="82"/>
        <end position="225"/>
    </location>
</feature>
<evidence type="ECO:0000256" key="9">
    <source>
        <dbReference type="ARBA" id="ARBA00047944"/>
    </source>
</evidence>